<dbReference type="EMBL" id="CAXKWB010144075">
    <property type="protein sequence ID" value="CAL4246298.1"/>
    <property type="molecule type" value="Genomic_DNA"/>
</dbReference>
<evidence type="ECO:0000313" key="2">
    <source>
        <dbReference type="Proteomes" id="UP001497623"/>
    </source>
</evidence>
<reference evidence="1 2" key="1">
    <citation type="submission" date="2024-05" db="EMBL/GenBank/DDBJ databases">
        <authorList>
            <person name="Wallberg A."/>
        </authorList>
    </citation>
    <scope>NUCLEOTIDE SEQUENCE [LARGE SCALE GENOMIC DNA]</scope>
</reference>
<gene>
    <name evidence="1" type="ORF">MNOR_LOCUS41204</name>
</gene>
<protein>
    <submittedName>
        <fullName evidence="1">Uncharacterized protein</fullName>
    </submittedName>
</protein>
<dbReference type="Proteomes" id="UP001497623">
    <property type="component" value="Unassembled WGS sequence"/>
</dbReference>
<feature type="non-terminal residue" evidence="1">
    <location>
        <position position="1"/>
    </location>
</feature>
<dbReference type="AlphaFoldDB" id="A0AAV2SWB9"/>
<sequence length="112" mass="12812">RQVLTTSFQEACGVDSLEELPDSYCDGEFKLLGRELVREITQDNTGGVTVQEAFEWLESPKPALLQYRGDREDLFDSHYVAHIFLVHQLSKFCPQVAVKVESLHAMEKLRDI</sequence>
<keyword evidence="2" id="KW-1185">Reference proteome</keyword>
<comment type="caution">
    <text evidence="1">The sequence shown here is derived from an EMBL/GenBank/DDBJ whole genome shotgun (WGS) entry which is preliminary data.</text>
</comment>
<organism evidence="1 2">
    <name type="scientific">Meganyctiphanes norvegica</name>
    <name type="common">Northern krill</name>
    <name type="synonym">Thysanopoda norvegica</name>
    <dbReference type="NCBI Taxonomy" id="48144"/>
    <lineage>
        <taxon>Eukaryota</taxon>
        <taxon>Metazoa</taxon>
        <taxon>Ecdysozoa</taxon>
        <taxon>Arthropoda</taxon>
        <taxon>Crustacea</taxon>
        <taxon>Multicrustacea</taxon>
        <taxon>Malacostraca</taxon>
        <taxon>Eumalacostraca</taxon>
        <taxon>Eucarida</taxon>
        <taxon>Euphausiacea</taxon>
        <taxon>Euphausiidae</taxon>
        <taxon>Meganyctiphanes</taxon>
    </lineage>
</organism>
<evidence type="ECO:0000313" key="1">
    <source>
        <dbReference type="EMBL" id="CAL4246298.1"/>
    </source>
</evidence>
<proteinExistence type="predicted"/>
<accession>A0AAV2SWB9</accession>
<name>A0AAV2SWB9_MEGNR</name>